<dbReference type="FunFam" id="3.30.70.100:FF:000001">
    <property type="entry name" value="ATPase copper transporting beta"/>
    <property type="match status" value="1"/>
</dbReference>
<dbReference type="InterPro" id="IPR001757">
    <property type="entry name" value="P_typ_ATPase"/>
</dbReference>
<dbReference type="STRING" id="1314790.A0A1Y1X035"/>
<keyword evidence="11" id="KW-1278">Translocase</keyword>
<keyword evidence="8 17" id="KW-0547">Nucleotide-binding</keyword>
<accession>A0A1Y1X035</accession>
<keyword evidence="12 17" id="KW-1133">Transmembrane helix</keyword>
<dbReference type="SFLD" id="SFLDF00027">
    <property type="entry name" value="p-type_atpase"/>
    <property type="match status" value="1"/>
</dbReference>
<comment type="similarity">
    <text evidence="2 17">Belongs to the cation transport ATPase (P-type) (TC 3.A.3) family. Type IB subfamily.</text>
</comment>
<dbReference type="NCBIfam" id="TIGR01525">
    <property type="entry name" value="ATPase-IB_hvy"/>
    <property type="match status" value="1"/>
</dbReference>
<dbReference type="Pfam" id="PF00702">
    <property type="entry name" value="Hydrolase"/>
    <property type="match status" value="1"/>
</dbReference>
<dbReference type="Gene3D" id="3.40.1110.10">
    <property type="entry name" value="Calcium-transporting ATPase, cytoplasmic domain N"/>
    <property type="match status" value="1"/>
</dbReference>
<dbReference type="CDD" id="cd02094">
    <property type="entry name" value="P-type_ATPase_Cu-like"/>
    <property type="match status" value="1"/>
</dbReference>
<dbReference type="PRINTS" id="PR00119">
    <property type="entry name" value="CATATPASE"/>
</dbReference>
<dbReference type="PANTHER" id="PTHR43520">
    <property type="entry name" value="ATP7, ISOFORM B"/>
    <property type="match status" value="1"/>
</dbReference>
<dbReference type="SUPFAM" id="SSF56784">
    <property type="entry name" value="HAD-like"/>
    <property type="match status" value="1"/>
</dbReference>
<dbReference type="GO" id="GO:0140581">
    <property type="term" value="F:P-type monovalent copper transporter activity"/>
    <property type="evidence" value="ECO:0007669"/>
    <property type="project" value="UniProtKB-EC"/>
</dbReference>
<feature type="transmembrane region" description="Helical" evidence="17">
    <location>
        <begin position="642"/>
        <end position="667"/>
    </location>
</feature>
<dbReference type="FunFam" id="2.70.150.10:FF:000002">
    <property type="entry name" value="Copper-transporting ATPase 1, putative"/>
    <property type="match status" value="1"/>
</dbReference>
<dbReference type="InterPro" id="IPR008250">
    <property type="entry name" value="ATPase_P-typ_transduc_dom_A_sf"/>
</dbReference>
<dbReference type="GO" id="GO:0005524">
    <property type="term" value="F:ATP binding"/>
    <property type="evidence" value="ECO:0007669"/>
    <property type="project" value="UniProtKB-UniRule"/>
</dbReference>
<dbReference type="NCBIfam" id="TIGR00003">
    <property type="entry name" value="copper ion binding protein"/>
    <property type="match status" value="1"/>
</dbReference>
<evidence type="ECO:0000256" key="1">
    <source>
        <dbReference type="ARBA" id="ARBA00004127"/>
    </source>
</evidence>
<dbReference type="InterPro" id="IPR059000">
    <property type="entry name" value="ATPase_P-type_domA"/>
</dbReference>
<dbReference type="InterPro" id="IPR006122">
    <property type="entry name" value="HMA_Cu_ion-bd"/>
</dbReference>
<dbReference type="InterPro" id="IPR044492">
    <property type="entry name" value="P_typ_ATPase_HD_dom"/>
</dbReference>
<keyword evidence="7" id="KW-0677">Repeat</keyword>
<dbReference type="EMBL" id="MCFE01000791">
    <property type="protein sequence ID" value="ORX79197.1"/>
    <property type="molecule type" value="Genomic_DNA"/>
</dbReference>
<feature type="transmembrane region" description="Helical" evidence="17">
    <location>
        <begin position="408"/>
        <end position="429"/>
    </location>
</feature>
<gene>
    <name evidence="19" type="ORF">K493DRAFT_293383</name>
</gene>
<keyword evidence="9 17" id="KW-0067">ATP-binding</keyword>
<sequence>MQIEGMTCSSCVKSTEKALAAIDSILVDSISVSSLTGRGVATFTLDDRERLSKAIEKSISNIGYDLVDLQWEIIPNQTQNTGSLPTESEESLEYRAVMQIEGMTCSSCVKTTEKALTAIESILPDTISVSALTGRGVAVFTNGDQESLGKIIEEAISNIGYDLVDLQWEIINKKKANKSTITMSRATMQIEGMTCSSCVKTTEKALSAIETIVEGSISVSALTGRGVAVFANEDQEALGKLIEESISNIGYDLVDLQWESIQENDPSDKAESGESTTLTTNLNITGMTCSSCVNSIESNLREHDGIISCQINLLMQSGVVVHDPTKVGPRTLVELISDLGYEATIVQPSTKGPSIQERHAHETRSLLIRFLWALSFAIPAFIIGIIFDVALSKENRVRRAFASEVCPGLSVSFLVMWILATPVQFVLAWPFYRKAYKSLRYAHTANMDVLVSLGTGVAYFASVGTCIANIVEKSSSERHQFFDTTIYLITFILFGKFLEAHAKGRTFDTISKLMELQAETATLVTIKEGQPIENAQEEEIDFALVQQGDILKVNPGTRIPCDGTLYHGTSTFDESTITGESIPVRKSAENGDRVISATLNLTSPVYFIAEKVGADTTLSRIIKLVQDAQSAKKAPMEQLADMLSGVFVPLVVALAIVTFVLWCALGYTGHVPSEWITKQKTSPGVFALWFAITVLVIACPCGLGLASPTAIMVGTGVAAKHGILIKGGGLALEMINRLDAIVFDKTGTLTIGKPIVSGVRISDDDSKTLILSDAERLLWELVHKLESGSEHPLARAVVQYATDIIAPLGDHKKASEKQPSDGNLPADYSSVVPFEVESCQEVPGKGIEAVINVASGSEAKVFPGFIYSGNDGQESELEFASLTIQIGSPGWITSIGSQYASSVTDKQTEDREIEAFQNTGASIVQVAINGFIVLTLGVADRPREHTAEIIRELEKRGIQVWMLTGDHRISATAIAREIGIKPERVMAQVVPEEKASKVASLQTQGVSINPARTFKGRYFPWLRDGIPNHRNAVVAMVGDGINDSPALAQADVGISPSSGTDIAIEAASIILNTPNLISLLTMLDLSAKVLRRIRYNFAWAFFYNFLAIPVAAGVFYPLWLQPFPPELAGLAMVLSSVTVICSSLHLKRFRAKKYL</sequence>
<dbReference type="Proteomes" id="UP000193498">
    <property type="component" value="Unassembled WGS sequence"/>
</dbReference>
<keyword evidence="14" id="KW-0406">Ion transport</keyword>
<evidence type="ECO:0000259" key="18">
    <source>
        <dbReference type="PROSITE" id="PS50846"/>
    </source>
</evidence>
<dbReference type="SUPFAM" id="SSF81665">
    <property type="entry name" value="Calcium ATPase, transmembrane domain M"/>
    <property type="match status" value="1"/>
</dbReference>
<protein>
    <recommendedName>
        <fullName evidence="3">P-type Cu(+) transporter</fullName>
        <ecNumber evidence="3">7.2.2.8</ecNumber>
    </recommendedName>
    <alternativeName>
        <fullName evidence="16">Cu(2+)-ATPase</fullName>
    </alternativeName>
</protein>
<feature type="transmembrane region" description="Helical" evidence="17">
    <location>
        <begin position="1097"/>
        <end position="1116"/>
    </location>
</feature>
<dbReference type="OrthoDB" id="432719at2759"/>
<keyword evidence="6 17" id="KW-0479">Metal-binding</keyword>
<dbReference type="Gene3D" id="3.40.50.1000">
    <property type="entry name" value="HAD superfamily/HAD-like"/>
    <property type="match status" value="1"/>
</dbReference>
<keyword evidence="20" id="KW-1185">Reference proteome</keyword>
<dbReference type="GO" id="GO:0043682">
    <property type="term" value="F:P-type divalent copper transporter activity"/>
    <property type="evidence" value="ECO:0007669"/>
    <property type="project" value="TreeGrafter"/>
</dbReference>
<keyword evidence="4" id="KW-0813">Transport</keyword>
<evidence type="ECO:0000313" key="19">
    <source>
        <dbReference type="EMBL" id="ORX79197.1"/>
    </source>
</evidence>
<dbReference type="InterPro" id="IPR023298">
    <property type="entry name" value="ATPase_P-typ_TM_dom_sf"/>
</dbReference>
<dbReference type="SUPFAM" id="SSF55008">
    <property type="entry name" value="HMA, heavy metal-associated domain"/>
    <property type="match status" value="4"/>
</dbReference>
<evidence type="ECO:0000256" key="15">
    <source>
        <dbReference type="ARBA" id="ARBA00023136"/>
    </source>
</evidence>
<evidence type="ECO:0000256" key="7">
    <source>
        <dbReference type="ARBA" id="ARBA00022737"/>
    </source>
</evidence>
<dbReference type="InterPro" id="IPR036163">
    <property type="entry name" value="HMA_dom_sf"/>
</dbReference>
<dbReference type="GO" id="GO:0005507">
    <property type="term" value="F:copper ion binding"/>
    <property type="evidence" value="ECO:0007669"/>
    <property type="project" value="InterPro"/>
</dbReference>
<dbReference type="InterPro" id="IPR006121">
    <property type="entry name" value="HMA_dom"/>
</dbReference>
<dbReference type="GO" id="GO:0016020">
    <property type="term" value="C:membrane"/>
    <property type="evidence" value="ECO:0007669"/>
    <property type="project" value="UniProtKB-SubCell"/>
</dbReference>
<keyword evidence="5 17" id="KW-0812">Transmembrane</keyword>
<evidence type="ECO:0000256" key="10">
    <source>
        <dbReference type="ARBA" id="ARBA00022842"/>
    </source>
</evidence>
<dbReference type="PROSITE" id="PS50846">
    <property type="entry name" value="HMA_2"/>
    <property type="match status" value="4"/>
</dbReference>
<dbReference type="InterPro" id="IPR027256">
    <property type="entry name" value="P-typ_ATPase_IB"/>
</dbReference>
<organism evidence="19 20">
    <name type="scientific">Basidiobolus meristosporus CBS 931.73</name>
    <dbReference type="NCBI Taxonomy" id="1314790"/>
    <lineage>
        <taxon>Eukaryota</taxon>
        <taxon>Fungi</taxon>
        <taxon>Fungi incertae sedis</taxon>
        <taxon>Zoopagomycota</taxon>
        <taxon>Entomophthoromycotina</taxon>
        <taxon>Basidiobolomycetes</taxon>
        <taxon>Basidiobolales</taxon>
        <taxon>Basidiobolaceae</taxon>
        <taxon>Basidiobolus</taxon>
    </lineage>
</organism>
<keyword evidence="13" id="KW-0186">Copper</keyword>
<comment type="subcellular location">
    <subcellularLocation>
        <location evidence="1">Endomembrane system</location>
        <topology evidence="1">Multi-pass membrane protein</topology>
    </subcellularLocation>
    <subcellularLocation>
        <location evidence="17">Membrane</location>
    </subcellularLocation>
</comment>
<dbReference type="AlphaFoldDB" id="A0A1Y1X035"/>
<dbReference type="SUPFAM" id="SSF81653">
    <property type="entry name" value="Calcium ATPase, transduction domain A"/>
    <property type="match status" value="1"/>
</dbReference>
<dbReference type="InterPro" id="IPR023299">
    <property type="entry name" value="ATPase_P-typ_cyto_dom_N"/>
</dbReference>
<dbReference type="GO" id="GO:0055070">
    <property type="term" value="P:copper ion homeostasis"/>
    <property type="evidence" value="ECO:0007669"/>
    <property type="project" value="TreeGrafter"/>
</dbReference>
<evidence type="ECO:0000313" key="20">
    <source>
        <dbReference type="Proteomes" id="UP000193498"/>
    </source>
</evidence>
<feature type="transmembrane region" description="Helical" evidence="17">
    <location>
        <begin position="449"/>
        <end position="471"/>
    </location>
</feature>
<dbReference type="GO" id="GO:0016887">
    <property type="term" value="F:ATP hydrolysis activity"/>
    <property type="evidence" value="ECO:0007669"/>
    <property type="project" value="InterPro"/>
</dbReference>
<dbReference type="Gene3D" id="3.30.70.100">
    <property type="match status" value="4"/>
</dbReference>
<evidence type="ECO:0000256" key="9">
    <source>
        <dbReference type="ARBA" id="ARBA00022840"/>
    </source>
</evidence>
<feature type="transmembrane region" description="Helical" evidence="17">
    <location>
        <begin position="687"/>
        <end position="706"/>
    </location>
</feature>
<dbReference type="InParanoid" id="A0A1Y1X035"/>
<evidence type="ECO:0000256" key="8">
    <source>
        <dbReference type="ARBA" id="ARBA00022741"/>
    </source>
</evidence>
<dbReference type="Gene3D" id="2.70.150.10">
    <property type="entry name" value="Calcium-transporting ATPase, cytoplasmic transduction domain A"/>
    <property type="match status" value="1"/>
</dbReference>
<evidence type="ECO:0000256" key="17">
    <source>
        <dbReference type="RuleBase" id="RU362081"/>
    </source>
</evidence>
<dbReference type="EC" id="7.2.2.8" evidence="3"/>
<evidence type="ECO:0000256" key="14">
    <source>
        <dbReference type="ARBA" id="ARBA00023065"/>
    </source>
</evidence>
<keyword evidence="15 17" id="KW-0472">Membrane</keyword>
<feature type="domain" description="HMA" evidence="18">
    <location>
        <begin position="278"/>
        <end position="344"/>
    </location>
</feature>
<evidence type="ECO:0000256" key="4">
    <source>
        <dbReference type="ARBA" id="ARBA00022448"/>
    </source>
</evidence>
<evidence type="ECO:0000256" key="11">
    <source>
        <dbReference type="ARBA" id="ARBA00022967"/>
    </source>
</evidence>
<feature type="transmembrane region" description="Helical" evidence="17">
    <location>
        <begin position="366"/>
        <end position="387"/>
    </location>
</feature>
<evidence type="ECO:0000256" key="16">
    <source>
        <dbReference type="ARBA" id="ARBA00080126"/>
    </source>
</evidence>
<dbReference type="CDD" id="cd00371">
    <property type="entry name" value="HMA"/>
    <property type="match status" value="4"/>
</dbReference>
<feature type="domain" description="HMA" evidence="18">
    <location>
        <begin position="1"/>
        <end position="67"/>
    </location>
</feature>
<reference evidence="19 20" key="1">
    <citation type="submission" date="2016-07" db="EMBL/GenBank/DDBJ databases">
        <title>Pervasive Adenine N6-methylation of Active Genes in Fungi.</title>
        <authorList>
            <consortium name="DOE Joint Genome Institute"/>
            <person name="Mondo S.J."/>
            <person name="Dannebaum R.O."/>
            <person name="Kuo R.C."/>
            <person name="Labutti K."/>
            <person name="Haridas S."/>
            <person name="Kuo A."/>
            <person name="Salamov A."/>
            <person name="Ahrendt S.R."/>
            <person name="Lipzen A."/>
            <person name="Sullivan W."/>
            <person name="Andreopoulos W.B."/>
            <person name="Clum A."/>
            <person name="Lindquist E."/>
            <person name="Daum C."/>
            <person name="Ramamoorthy G.K."/>
            <person name="Gryganskyi A."/>
            <person name="Culley D."/>
            <person name="Magnuson J.K."/>
            <person name="James T.Y."/>
            <person name="O'Malley M.A."/>
            <person name="Stajich J.E."/>
            <person name="Spatafora J.W."/>
            <person name="Visel A."/>
            <person name="Grigoriev I.V."/>
        </authorList>
    </citation>
    <scope>NUCLEOTIDE SEQUENCE [LARGE SCALE GENOMIC DNA]</scope>
    <source>
        <strain evidence="19 20">CBS 931.73</strain>
    </source>
</reference>
<evidence type="ECO:0000256" key="13">
    <source>
        <dbReference type="ARBA" id="ARBA00023008"/>
    </source>
</evidence>
<evidence type="ECO:0000256" key="3">
    <source>
        <dbReference type="ARBA" id="ARBA00012517"/>
    </source>
</evidence>
<feature type="domain" description="HMA" evidence="18">
    <location>
        <begin position="94"/>
        <end position="164"/>
    </location>
</feature>
<proteinExistence type="inferred from homology"/>
<evidence type="ECO:0000256" key="6">
    <source>
        <dbReference type="ARBA" id="ARBA00022723"/>
    </source>
</evidence>
<feature type="domain" description="HMA" evidence="18">
    <location>
        <begin position="184"/>
        <end position="254"/>
    </location>
</feature>
<comment type="caution">
    <text evidence="19">The sequence shown here is derived from an EMBL/GenBank/DDBJ whole genome shotgun (WGS) entry which is preliminary data.</text>
</comment>
<keyword evidence="10" id="KW-0460">Magnesium</keyword>
<dbReference type="PRINTS" id="PR00942">
    <property type="entry name" value="CUATPASEI"/>
</dbReference>
<dbReference type="InterPro" id="IPR023214">
    <property type="entry name" value="HAD_sf"/>
</dbReference>
<dbReference type="SFLD" id="SFLDG00002">
    <property type="entry name" value="C1.7:_P-type_atpase_like"/>
    <property type="match status" value="1"/>
</dbReference>
<dbReference type="NCBIfam" id="TIGR01494">
    <property type="entry name" value="ATPase_P-type"/>
    <property type="match status" value="1"/>
</dbReference>
<dbReference type="InterPro" id="IPR036412">
    <property type="entry name" value="HAD-like_sf"/>
</dbReference>
<dbReference type="Pfam" id="PF00403">
    <property type="entry name" value="HMA"/>
    <property type="match status" value="4"/>
</dbReference>
<dbReference type="InterPro" id="IPR017969">
    <property type="entry name" value="Heavy-metal-associated_CS"/>
</dbReference>
<evidence type="ECO:0000256" key="2">
    <source>
        <dbReference type="ARBA" id="ARBA00006024"/>
    </source>
</evidence>
<feature type="transmembrane region" description="Helical" evidence="17">
    <location>
        <begin position="1128"/>
        <end position="1146"/>
    </location>
</feature>
<dbReference type="InterPro" id="IPR018303">
    <property type="entry name" value="ATPase_P-typ_P_site"/>
</dbReference>
<dbReference type="Pfam" id="PF00122">
    <property type="entry name" value="E1-E2_ATPase"/>
    <property type="match status" value="1"/>
</dbReference>
<dbReference type="SFLD" id="SFLDS00003">
    <property type="entry name" value="Haloacid_Dehalogenase"/>
    <property type="match status" value="1"/>
</dbReference>
<name>A0A1Y1X035_9FUNG</name>
<dbReference type="PANTHER" id="PTHR43520:SF32">
    <property type="entry name" value="COPPER RESISTANCE P-TYPE ATPASE (EUROFUNG)"/>
    <property type="match status" value="1"/>
</dbReference>
<dbReference type="PROSITE" id="PS01047">
    <property type="entry name" value="HMA_1"/>
    <property type="match status" value="1"/>
</dbReference>
<evidence type="ECO:0000256" key="5">
    <source>
        <dbReference type="ARBA" id="ARBA00022692"/>
    </source>
</evidence>
<dbReference type="PROSITE" id="PS00154">
    <property type="entry name" value="ATPASE_E1_E2"/>
    <property type="match status" value="1"/>
</dbReference>
<evidence type="ECO:0000256" key="12">
    <source>
        <dbReference type="ARBA" id="ARBA00022989"/>
    </source>
</evidence>